<dbReference type="RefSeq" id="WP_062611997.1">
    <property type="nucleotide sequence ID" value="NZ_FCOX02000101.1"/>
</dbReference>
<sequence>MTEKIVELIRRFSPMSSRSKEWDFLMPGPGQPKRWHEIEDEFRVLIIADPGAGKTFEAQKRARRIKERGRHAFFIRIEKIDATFDQSFEVGTAAEFAAWLASTDEAWFFLDSVDEAQLETPRALEDAVRIFGAKIYAALDRARIFITSREDAWRALPDQTLMEQHLPYGEPTPGEEDDNTSRENDPTLKQYRLAGLSEDEIALFAGHYGVSDVTEFVEAVKRANLLTLAERPFDLKALIGVWIADHRLGSRFEVLQRMIALQIQPQSAAFASVRLNAAKLRDGARILAGAVTMTGKTVIGLPAGVDTADRIDPRTLLTGWADTDIDSLLRTGLFDDIVYTSVRFRHREIRELLSAEWANELLNQPGARARVEDLFFRECYGEQIIVPRTRPILAWLILFDETVRDKALALAPEVASEGGDPSRLPLTIRQGMLRNIVNRIAIGREG</sequence>
<dbReference type="InterPro" id="IPR027417">
    <property type="entry name" value="P-loop_NTPase"/>
</dbReference>
<evidence type="ECO:0000313" key="3">
    <source>
        <dbReference type="Proteomes" id="UP000071859"/>
    </source>
</evidence>
<organism evidence="2 3">
    <name type="scientific">Caballeronia calidae</name>
    <dbReference type="NCBI Taxonomy" id="1777139"/>
    <lineage>
        <taxon>Bacteria</taxon>
        <taxon>Pseudomonadati</taxon>
        <taxon>Pseudomonadota</taxon>
        <taxon>Betaproteobacteria</taxon>
        <taxon>Burkholderiales</taxon>
        <taxon>Burkholderiaceae</taxon>
        <taxon>Caballeronia</taxon>
    </lineage>
</organism>
<dbReference type="EMBL" id="FCOX02000101">
    <property type="protein sequence ID" value="SAL06095.1"/>
    <property type="molecule type" value="Genomic_DNA"/>
</dbReference>
<dbReference type="Gene3D" id="3.40.50.300">
    <property type="entry name" value="P-loop containing nucleotide triphosphate hydrolases"/>
    <property type="match status" value="1"/>
</dbReference>
<evidence type="ECO:0000313" key="2">
    <source>
        <dbReference type="EMBL" id="SAL06095.1"/>
    </source>
</evidence>
<feature type="region of interest" description="Disordered" evidence="1">
    <location>
        <begin position="164"/>
        <end position="185"/>
    </location>
</feature>
<protein>
    <recommendedName>
        <fullName evidence="4">NACHT domain protein</fullName>
    </recommendedName>
</protein>
<evidence type="ECO:0000256" key="1">
    <source>
        <dbReference type="SAM" id="MobiDB-lite"/>
    </source>
</evidence>
<dbReference type="OrthoDB" id="336284at2"/>
<proteinExistence type="predicted"/>
<name>A0A158EGV7_9BURK</name>
<keyword evidence="3" id="KW-1185">Reference proteome</keyword>
<dbReference type="Proteomes" id="UP000071859">
    <property type="component" value="Unassembled WGS sequence"/>
</dbReference>
<dbReference type="AlphaFoldDB" id="A0A158EGV7"/>
<gene>
    <name evidence="2" type="ORF">AWB78_07872</name>
</gene>
<dbReference type="SUPFAM" id="SSF52540">
    <property type="entry name" value="P-loop containing nucleoside triphosphate hydrolases"/>
    <property type="match status" value="1"/>
</dbReference>
<accession>A0A158EGV7</accession>
<comment type="caution">
    <text evidence="2">The sequence shown here is derived from an EMBL/GenBank/DDBJ whole genome shotgun (WGS) entry which is preliminary data.</text>
</comment>
<reference evidence="2" key="1">
    <citation type="submission" date="2016-01" db="EMBL/GenBank/DDBJ databases">
        <authorList>
            <person name="Peeters C."/>
        </authorList>
    </citation>
    <scope>NUCLEOTIDE SEQUENCE</scope>
    <source>
        <strain evidence="2">LMG 29321</strain>
    </source>
</reference>
<evidence type="ECO:0008006" key="4">
    <source>
        <dbReference type="Google" id="ProtNLM"/>
    </source>
</evidence>